<dbReference type="Pfam" id="PF01535">
    <property type="entry name" value="PPR"/>
    <property type="match status" value="2"/>
</dbReference>
<accession>A0A813I3U5</accession>
<evidence type="ECO:0000313" key="4">
    <source>
        <dbReference type="Proteomes" id="UP000626109"/>
    </source>
</evidence>
<dbReference type="PROSITE" id="PS51375">
    <property type="entry name" value="PPR"/>
    <property type="match status" value="1"/>
</dbReference>
<name>A0A813I3U5_POLGL</name>
<dbReference type="PANTHER" id="PTHR47447:SF17">
    <property type="entry name" value="OS12G0638900 PROTEIN"/>
    <property type="match status" value="1"/>
</dbReference>
<feature type="repeat" description="PPR" evidence="2">
    <location>
        <begin position="99"/>
        <end position="133"/>
    </location>
</feature>
<evidence type="ECO:0008006" key="5">
    <source>
        <dbReference type="Google" id="ProtNLM"/>
    </source>
</evidence>
<proteinExistence type="predicted"/>
<dbReference type="Gene3D" id="1.25.40.10">
    <property type="entry name" value="Tetratricopeptide repeat domain"/>
    <property type="match status" value="1"/>
</dbReference>
<keyword evidence="1" id="KW-0677">Repeat</keyword>
<dbReference type="EMBL" id="CAJNNW010002769">
    <property type="protein sequence ID" value="CAE8644629.1"/>
    <property type="molecule type" value="Genomic_DNA"/>
</dbReference>
<sequence>MLVRARLDLHAAVFTRHRAAFAVAVALLSVALALLPGSASMCVAFAMPRAQEPGGGPGPDEGTAPYKGVIDALGASDKWQDALLLLRDMRKLDPLAVLNLLTYTAAVTACSRSGQWVQAMMLLQDVRAENMKPDLALFAALLGACFVGR</sequence>
<dbReference type="NCBIfam" id="TIGR00756">
    <property type="entry name" value="PPR"/>
    <property type="match status" value="1"/>
</dbReference>
<feature type="non-terminal residue" evidence="3">
    <location>
        <position position="1"/>
    </location>
</feature>
<evidence type="ECO:0000256" key="2">
    <source>
        <dbReference type="PROSITE-ProRule" id="PRU00708"/>
    </source>
</evidence>
<comment type="caution">
    <text evidence="3">The sequence shown here is derived from an EMBL/GenBank/DDBJ whole genome shotgun (WGS) entry which is preliminary data.</text>
</comment>
<evidence type="ECO:0000313" key="3">
    <source>
        <dbReference type="EMBL" id="CAE8644629.1"/>
    </source>
</evidence>
<dbReference type="AlphaFoldDB" id="A0A813I3U5"/>
<dbReference type="PANTHER" id="PTHR47447">
    <property type="entry name" value="OS03G0856100 PROTEIN"/>
    <property type="match status" value="1"/>
</dbReference>
<evidence type="ECO:0000256" key="1">
    <source>
        <dbReference type="ARBA" id="ARBA00022737"/>
    </source>
</evidence>
<reference evidence="3" key="1">
    <citation type="submission" date="2021-02" db="EMBL/GenBank/DDBJ databases">
        <authorList>
            <person name="Dougan E. K."/>
            <person name="Rhodes N."/>
            <person name="Thang M."/>
            <person name="Chan C."/>
        </authorList>
    </citation>
    <scope>NUCLEOTIDE SEQUENCE</scope>
</reference>
<organism evidence="3 4">
    <name type="scientific">Polarella glacialis</name>
    <name type="common">Dinoflagellate</name>
    <dbReference type="NCBI Taxonomy" id="89957"/>
    <lineage>
        <taxon>Eukaryota</taxon>
        <taxon>Sar</taxon>
        <taxon>Alveolata</taxon>
        <taxon>Dinophyceae</taxon>
        <taxon>Suessiales</taxon>
        <taxon>Suessiaceae</taxon>
        <taxon>Polarella</taxon>
    </lineage>
</organism>
<gene>
    <name evidence="3" type="ORF">PGLA2088_LOCUS3220</name>
</gene>
<protein>
    <recommendedName>
        <fullName evidence="5">Pentatricopeptide repeat-containing protein</fullName>
    </recommendedName>
</protein>
<dbReference type="InterPro" id="IPR011990">
    <property type="entry name" value="TPR-like_helical_dom_sf"/>
</dbReference>
<dbReference type="Proteomes" id="UP000626109">
    <property type="component" value="Unassembled WGS sequence"/>
</dbReference>
<dbReference type="InterPro" id="IPR002885">
    <property type="entry name" value="PPR_rpt"/>
</dbReference>